<keyword evidence="4" id="KW-1185">Reference proteome</keyword>
<evidence type="ECO:0000313" key="3">
    <source>
        <dbReference type="EnsemblProtists" id="PYU1_T003401"/>
    </source>
</evidence>
<organism evidence="3 4">
    <name type="scientific">Globisporangium ultimum (strain ATCC 200006 / CBS 805.95 / DAOM BR144)</name>
    <name type="common">Pythium ultimum</name>
    <dbReference type="NCBI Taxonomy" id="431595"/>
    <lineage>
        <taxon>Eukaryota</taxon>
        <taxon>Sar</taxon>
        <taxon>Stramenopiles</taxon>
        <taxon>Oomycota</taxon>
        <taxon>Peronosporomycetes</taxon>
        <taxon>Pythiales</taxon>
        <taxon>Pythiaceae</taxon>
        <taxon>Globisporangium</taxon>
    </lineage>
</organism>
<proteinExistence type="predicted"/>
<dbReference type="OMA" id="NHSMTCL"/>
<dbReference type="SUPFAM" id="SSF50965">
    <property type="entry name" value="Galactose oxidase, central domain"/>
    <property type="match status" value="1"/>
</dbReference>
<dbReference type="EMBL" id="GL376603">
    <property type="status" value="NOT_ANNOTATED_CDS"/>
    <property type="molecule type" value="Genomic_DNA"/>
</dbReference>
<dbReference type="VEuPathDB" id="FungiDB:PYU1_G003391"/>
<dbReference type="InterPro" id="IPR015915">
    <property type="entry name" value="Kelch-typ_b-propeller"/>
</dbReference>
<dbReference type="Pfam" id="PF24681">
    <property type="entry name" value="Kelch_KLHDC2_KLHL20_DRC7"/>
    <property type="match status" value="1"/>
</dbReference>
<evidence type="ECO:0000256" key="1">
    <source>
        <dbReference type="ARBA" id="ARBA00022441"/>
    </source>
</evidence>
<evidence type="ECO:0000256" key="2">
    <source>
        <dbReference type="ARBA" id="ARBA00022737"/>
    </source>
</evidence>
<reference evidence="4" key="1">
    <citation type="journal article" date="2010" name="Genome Biol.">
        <title>Genome sequence of the necrotrophic plant pathogen Pythium ultimum reveals original pathogenicity mechanisms and effector repertoire.</title>
        <authorList>
            <person name="Levesque C.A."/>
            <person name="Brouwer H."/>
            <person name="Cano L."/>
            <person name="Hamilton J.P."/>
            <person name="Holt C."/>
            <person name="Huitema E."/>
            <person name="Raffaele S."/>
            <person name="Robideau G.P."/>
            <person name="Thines M."/>
            <person name="Win J."/>
            <person name="Zerillo M.M."/>
            <person name="Beakes G.W."/>
            <person name="Boore J.L."/>
            <person name="Busam D."/>
            <person name="Dumas B."/>
            <person name="Ferriera S."/>
            <person name="Fuerstenberg S.I."/>
            <person name="Gachon C.M."/>
            <person name="Gaulin E."/>
            <person name="Govers F."/>
            <person name="Grenville-Briggs L."/>
            <person name="Horner N."/>
            <person name="Hostetler J."/>
            <person name="Jiang R.H."/>
            <person name="Johnson J."/>
            <person name="Krajaejun T."/>
            <person name="Lin H."/>
            <person name="Meijer H.J."/>
            <person name="Moore B."/>
            <person name="Morris P."/>
            <person name="Phuntmart V."/>
            <person name="Puiu D."/>
            <person name="Shetty J."/>
            <person name="Stajich J.E."/>
            <person name="Tripathy S."/>
            <person name="Wawra S."/>
            <person name="van West P."/>
            <person name="Whitty B.R."/>
            <person name="Coutinho P.M."/>
            <person name="Henrissat B."/>
            <person name="Martin F."/>
            <person name="Thomas P.D."/>
            <person name="Tyler B.M."/>
            <person name="De Vries R.P."/>
            <person name="Kamoun S."/>
            <person name="Yandell M."/>
            <person name="Tisserat N."/>
            <person name="Buell C.R."/>
        </authorList>
    </citation>
    <scope>NUCLEOTIDE SEQUENCE</scope>
    <source>
        <strain evidence="4">DAOM:BR144</strain>
    </source>
</reference>
<reference evidence="3" key="3">
    <citation type="submission" date="2015-02" db="UniProtKB">
        <authorList>
            <consortium name="EnsemblProtists"/>
        </authorList>
    </citation>
    <scope>IDENTIFICATION</scope>
    <source>
        <strain evidence="3">DAOM BR144</strain>
    </source>
</reference>
<dbReference type="InterPro" id="IPR011043">
    <property type="entry name" value="Gal_Oxase/kelch_b-propeller"/>
</dbReference>
<keyword evidence="2" id="KW-0677">Repeat</keyword>
<dbReference type="HOGENOM" id="CLU_560787_0_0_1"/>
<dbReference type="Proteomes" id="UP000019132">
    <property type="component" value="Unassembled WGS sequence"/>
</dbReference>
<dbReference type="STRING" id="431595.K3WEL0"/>
<dbReference type="InParanoid" id="K3WEL0"/>
<dbReference type="Gene3D" id="2.120.10.80">
    <property type="entry name" value="Kelch-type beta propeller"/>
    <property type="match status" value="2"/>
</dbReference>
<evidence type="ECO:0000313" key="4">
    <source>
        <dbReference type="Proteomes" id="UP000019132"/>
    </source>
</evidence>
<dbReference type="PANTHER" id="PTHR46093:SF18">
    <property type="entry name" value="FIBRONECTIN TYPE-III DOMAIN-CONTAINING PROTEIN"/>
    <property type="match status" value="1"/>
</dbReference>
<dbReference type="eggNOG" id="KOG0379">
    <property type="taxonomic scope" value="Eukaryota"/>
</dbReference>
<dbReference type="PANTHER" id="PTHR46093">
    <property type="entry name" value="ACYL-COA-BINDING DOMAIN-CONTAINING PROTEIN 5"/>
    <property type="match status" value="1"/>
</dbReference>
<dbReference type="EnsemblProtists" id="PYU1_T003401">
    <property type="protein sequence ID" value="PYU1_T003401"/>
    <property type="gene ID" value="PYU1_G003391"/>
</dbReference>
<dbReference type="AlphaFoldDB" id="K3WEL0"/>
<name>K3WEL0_GLOUD</name>
<reference evidence="4" key="2">
    <citation type="submission" date="2010-04" db="EMBL/GenBank/DDBJ databases">
        <authorList>
            <person name="Buell R."/>
            <person name="Hamilton J."/>
            <person name="Hostetler J."/>
        </authorList>
    </citation>
    <scope>NUCLEOTIDE SEQUENCE [LARGE SCALE GENOMIC DNA]</scope>
    <source>
        <strain evidence="4">DAOM:BR144</strain>
    </source>
</reference>
<sequence length="505" mass="55489">MAMAQRHAGFDDVSAEVLGAITELLPVDALLHLEQTSCHMRELLRETVAQRCKRECFTTYLYPTIATYRMLAPVPETWKQLYFSFSKLGGMRWSVCQKEGTSSSLRSLKSDNQEYEVDDGARFLLRSGGHYWFSVWQTRVYDASLTTSSDAVVGGEGANANANSNSDAVPLAFLRSPRTISMGKWEKIRAVGQGPCPRRHHSMTCLPDTKCPASVISSSDATTQRGNGGDGEVTIRRVVFFGGQSEGIPFDAFNDLYLLGVKRKKDTAKSSGPIQARWILTIATGTPPSRRSGHITTLLSPTTLLISGGSDGTTPIKNLEVYLLRVEGYATFRWETPSSSISPSGRALHEVYRVASDEVIIFGGRQVIRQSNGLLSLHRLRILAREDDADAAACEAYWSVPETTGDPPHPRRGHSTNVLGDNLLLFGGQDMVTSQLENDVRVLHVPSLRWRRLELPGDAPCPRRGFKNQFFGTSLVISSGFVASPATGKMDQQLPDADIHVLTIV</sequence>
<accession>K3WEL0</accession>
<keyword evidence="1" id="KW-0880">Kelch repeat</keyword>
<protein>
    <submittedName>
        <fullName evidence="3">Uncharacterized protein</fullName>
    </submittedName>
</protein>